<evidence type="ECO:0000256" key="3">
    <source>
        <dbReference type="ARBA" id="ARBA00023136"/>
    </source>
</evidence>
<evidence type="ECO:0000313" key="7">
    <source>
        <dbReference type="Proteomes" id="UP000075635"/>
    </source>
</evidence>
<accession>A0A150SDZ5</accession>
<evidence type="ECO:0000259" key="5">
    <source>
        <dbReference type="PROSITE" id="PS50850"/>
    </source>
</evidence>
<proteinExistence type="predicted"/>
<reference evidence="6 7" key="1">
    <citation type="submission" date="2014-02" db="EMBL/GenBank/DDBJ databases">
        <title>The small core and large imbalanced accessory genome model reveals a collaborative survival strategy of Sorangium cellulosum strains in nature.</title>
        <authorList>
            <person name="Han K."/>
            <person name="Peng R."/>
            <person name="Blom J."/>
            <person name="Li Y.-Z."/>
        </authorList>
    </citation>
    <scope>NUCLEOTIDE SEQUENCE [LARGE SCALE GENOMIC DNA]</scope>
    <source>
        <strain evidence="6 7">So0011-07</strain>
    </source>
</reference>
<dbReference type="InterPro" id="IPR036259">
    <property type="entry name" value="MFS_trans_sf"/>
</dbReference>
<evidence type="ECO:0000313" key="6">
    <source>
        <dbReference type="EMBL" id="KYF90675.1"/>
    </source>
</evidence>
<feature type="transmembrane region" description="Helical" evidence="4">
    <location>
        <begin position="287"/>
        <end position="305"/>
    </location>
</feature>
<dbReference type="SUPFAM" id="SSF103473">
    <property type="entry name" value="MFS general substrate transporter"/>
    <property type="match status" value="1"/>
</dbReference>
<feature type="transmembrane region" description="Helical" evidence="4">
    <location>
        <begin position="311"/>
        <end position="328"/>
    </location>
</feature>
<feature type="transmembrane region" description="Helical" evidence="4">
    <location>
        <begin position="23"/>
        <end position="41"/>
    </location>
</feature>
<feature type="transmembrane region" description="Helical" evidence="4">
    <location>
        <begin position="61"/>
        <end position="80"/>
    </location>
</feature>
<dbReference type="EMBL" id="JEMB01001087">
    <property type="protein sequence ID" value="KYF90675.1"/>
    <property type="molecule type" value="Genomic_DNA"/>
</dbReference>
<feature type="transmembrane region" description="Helical" evidence="4">
    <location>
        <begin position="240"/>
        <end position="266"/>
    </location>
</feature>
<dbReference type="Pfam" id="PF07690">
    <property type="entry name" value="MFS_1"/>
    <property type="match status" value="1"/>
</dbReference>
<keyword evidence="1 4" id="KW-0812">Transmembrane</keyword>
<dbReference type="InterPro" id="IPR020846">
    <property type="entry name" value="MFS_dom"/>
</dbReference>
<feature type="transmembrane region" description="Helical" evidence="4">
    <location>
        <begin position="148"/>
        <end position="164"/>
    </location>
</feature>
<keyword evidence="3 4" id="KW-0472">Membrane</keyword>
<dbReference type="PROSITE" id="PS50850">
    <property type="entry name" value="MFS"/>
    <property type="match status" value="1"/>
</dbReference>
<dbReference type="AlphaFoldDB" id="A0A150SDZ5"/>
<dbReference type="Proteomes" id="UP000075635">
    <property type="component" value="Unassembled WGS sequence"/>
</dbReference>
<dbReference type="GO" id="GO:0022857">
    <property type="term" value="F:transmembrane transporter activity"/>
    <property type="evidence" value="ECO:0007669"/>
    <property type="project" value="InterPro"/>
</dbReference>
<feature type="transmembrane region" description="Helical" evidence="4">
    <location>
        <begin position="216"/>
        <end position="234"/>
    </location>
</feature>
<feature type="transmembrane region" description="Helical" evidence="4">
    <location>
        <begin position="340"/>
        <end position="359"/>
    </location>
</feature>
<keyword evidence="2 4" id="KW-1133">Transmembrane helix</keyword>
<organism evidence="6 7">
    <name type="scientific">Sorangium cellulosum</name>
    <name type="common">Polyangium cellulosum</name>
    <dbReference type="NCBI Taxonomy" id="56"/>
    <lineage>
        <taxon>Bacteria</taxon>
        <taxon>Pseudomonadati</taxon>
        <taxon>Myxococcota</taxon>
        <taxon>Polyangia</taxon>
        <taxon>Polyangiales</taxon>
        <taxon>Polyangiaceae</taxon>
        <taxon>Sorangium</taxon>
    </lineage>
</organism>
<feature type="transmembrane region" description="Helical" evidence="4">
    <location>
        <begin position="87"/>
        <end position="106"/>
    </location>
</feature>
<evidence type="ECO:0000256" key="1">
    <source>
        <dbReference type="ARBA" id="ARBA00022692"/>
    </source>
</evidence>
<evidence type="ECO:0000256" key="2">
    <source>
        <dbReference type="ARBA" id="ARBA00022989"/>
    </source>
</evidence>
<dbReference type="PANTHER" id="PTHR23121:SF9">
    <property type="entry name" value="SODIUM-DEPENDENT GLUCOSE TRANSPORTER 1"/>
    <property type="match status" value="1"/>
</dbReference>
<gene>
    <name evidence="6" type="ORF">BE17_43960</name>
</gene>
<feature type="transmembrane region" description="Helical" evidence="4">
    <location>
        <begin position="176"/>
        <end position="195"/>
    </location>
</feature>
<feature type="transmembrane region" description="Helical" evidence="4">
    <location>
        <begin position="112"/>
        <end position="136"/>
    </location>
</feature>
<sequence>MSTATLEERSLPSRWSDKALRQTAGYFALFICLGLITAITGPTLPDLARQTGSSVGDMGSIFLGGGVGYTLGTLWGGKLFDRVHGHTLLGGAHLAAAACLAAIPAVPWLWLLVVLAFCRGVLEGLVNTGANALLLWTHGEKVSPYMNALHFCFGLGAFVSPLLVARVPGAWGGYRAVYWAVAAFSVLVAVSVLLMRHCPKPREKAGKDAGAQGRSLPVLPVLVAVLYLFAYVGGEISFGSWIYTYSLTLGVVSAVGAAYLTSAFWFSFTIGRLISIPVAIRFTPRQVIPGALAGCLLLSALMLFLPPSSALLWAVSIGLGLFMAPLWPSGFTLTGQIVPMTAFVTGLVLVGDSLGGMVLPAMTGKLIEGVGLDRLAYSLPLLVFGSMVACALTYVALLFLGGRAGEAPAASAAREGAGH</sequence>
<feature type="transmembrane region" description="Helical" evidence="4">
    <location>
        <begin position="379"/>
        <end position="400"/>
    </location>
</feature>
<dbReference type="PANTHER" id="PTHR23121">
    <property type="entry name" value="SODIUM-DEPENDENT GLUCOSE TRANSPORTER 1"/>
    <property type="match status" value="1"/>
</dbReference>
<comment type="caution">
    <text evidence="6">The sequence shown here is derived from an EMBL/GenBank/DDBJ whole genome shotgun (WGS) entry which is preliminary data.</text>
</comment>
<feature type="domain" description="Major facilitator superfamily (MFS) profile" evidence="5">
    <location>
        <begin position="18"/>
        <end position="403"/>
    </location>
</feature>
<dbReference type="InterPro" id="IPR011701">
    <property type="entry name" value="MFS"/>
</dbReference>
<dbReference type="Gene3D" id="1.20.1250.20">
    <property type="entry name" value="MFS general substrate transporter like domains"/>
    <property type="match status" value="2"/>
</dbReference>
<name>A0A150SDZ5_SORCE</name>
<protein>
    <recommendedName>
        <fullName evidence="5">Major facilitator superfamily (MFS) profile domain-containing protein</fullName>
    </recommendedName>
</protein>
<evidence type="ECO:0000256" key="4">
    <source>
        <dbReference type="SAM" id="Phobius"/>
    </source>
</evidence>